<sequence>EEDCTSDSPSVGTWSVLECGDNILSPELGEECDSNLGTNETFYCRNNCKLVQNQCGDGVVYDDEECDYDSGVNTFKDTTIDPDTNRCVQNGESGTPCTVEHTVCGDNIKTDNEQCEEKGDGSGDILPDNKNDDSYCDDDCKLQPIIDCSVGIRFMFE</sequence>
<keyword evidence="2" id="KW-1185">Reference proteome</keyword>
<dbReference type="AlphaFoldDB" id="A0A0L0FKF2"/>
<name>A0A0L0FKF2_9EUKA</name>
<reference evidence="1 2" key="1">
    <citation type="submission" date="2011-02" db="EMBL/GenBank/DDBJ databases">
        <title>The Genome Sequence of Sphaeroforma arctica JP610.</title>
        <authorList>
            <consortium name="The Broad Institute Genome Sequencing Platform"/>
            <person name="Russ C."/>
            <person name="Cuomo C."/>
            <person name="Young S.K."/>
            <person name="Zeng Q."/>
            <person name="Gargeya S."/>
            <person name="Alvarado L."/>
            <person name="Berlin A."/>
            <person name="Chapman S.B."/>
            <person name="Chen Z."/>
            <person name="Freedman E."/>
            <person name="Gellesch M."/>
            <person name="Goldberg J."/>
            <person name="Griggs A."/>
            <person name="Gujja S."/>
            <person name="Heilman E."/>
            <person name="Heiman D."/>
            <person name="Howarth C."/>
            <person name="Mehta T."/>
            <person name="Neiman D."/>
            <person name="Pearson M."/>
            <person name="Roberts A."/>
            <person name="Saif S."/>
            <person name="Shea T."/>
            <person name="Shenoy N."/>
            <person name="Sisk P."/>
            <person name="Stolte C."/>
            <person name="Sykes S."/>
            <person name="White J."/>
            <person name="Yandava C."/>
            <person name="Burger G."/>
            <person name="Gray M.W."/>
            <person name="Holland P.W.H."/>
            <person name="King N."/>
            <person name="Lang F.B.F."/>
            <person name="Roger A.J."/>
            <person name="Ruiz-Trillo I."/>
            <person name="Haas B."/>
            <person name="Nusbaum C."/>
            <person name="Birren B."/>
        </authorList>
    </citation>
    <scope>NUCLEOTIDE SEQUENCE [LARGE SCALE GENOMIC DNA]</scope>
    <source>
        <strain evidence="1 2">JP610</strain>
    </source>
</reference>
<dbReference type="RefSeq" id="XP_014151156.1">
    <property type="nucleotide sequence ID" value="XM_014295681.1"/>
</dbReference>
<gene>
    <name evidence="1" type="ORF">SARC_10278</name>
</gene>
<evidence type="ECO:0008006" key="3">
    <source>
        <dbReference type="Google" id="ProtNLM"/>
    </source>
</evidence>
<organism evidence="1 2">
    <name type="scientific">Sphaeroforma arctica JP610</name>
    <dbReference type="NCBI Taxonomy" id="667725"/>
    <lineage>
        <taxon>Eukaryota</taxon>
        <taxon>Ichthyosporea</taxon>
        <taxon>Ichthyophonida</taxon>
        <taxon>Sphaeroforma</taxon>
    </lineage>
</organism>
<proteinExistence type="predicted"/>
<dbReference type="GeneID" id="25910782"/>
<evidence type="ECO:0000313" key="1">
    <source>
        <dbReference type="EMBL" id="KNC77254.1"/>
    </source>
</evidence>
<evidence type="ECO:0000313" key="2">
    <source>
        <dbReference type="Proteomes" id="UP000054560"/>
    </source>
</evidence>
<dbReference type="EMBL" id="KQ242790">
    <property type="protein sequence ID" value="KNC77254.1"/>
    <property type="molecule type" value="Genomic_DNA"/>
</dbReference>
<dbReference type="Proteomes" id="UP000054560">
    <property type="component" value="Unassembled WGS sequence"/>
</dbReference>
<protein>
    <recommendedName>
        <fullName evidence="3">Disintegrin domain-containing protein</fullName>
    </recommendedName>
</protein>
<accession>A0A0L0FKF2</accession>
<dbReference type="OrthoDB" id="291007at2759"/>
<feature type="non-terminal residue" evidence="1">
    <location>
        <position position="1"/>
    </location>
</feature>